<name>A0ACA9Q8V9_9GLOM</name>
<accession>A0ACA9Q8V9</accession>
<organism evidence="1 2">
    <name type="scientific">Acaulospora colombiana</name>
    <dbReference type="NCBI Taxonomy" id="27376"/>
    <lineage>
        <taxon>Eukaryota</taxon>
        <taxon>Fungi</taxon>
        <taxon>Fungi incertae sedis</taxon>
        <taxon>Mucoromycota</taxon>
        <taxon>Glomeromycotina</taxon>
        <taxon>Glomeromycetes</taxon>
        <taxon>Diversisporales</taxon>
        <taxon>Acaulosporaceae</taxon>
        <taxon>Acaulospora</taxon>
    </lineage>
</organism>
<comment type="caution">
    <text evidence="1">The sequence shown here is derived from an EMBL/GenBank/DDBJ whole genome shotgun (WGS) entry which is preliminary data.</text>
</comment>
<reference evidence="1" key="1">
    <citation type="submission" date="2021-06" db="EMBL/GenBank/DDBJ databases">
        <authorList>
            <person name="Kallberg Y."/>
            <person name="Tangrot J."/>
            <person name="Rosling A."/>
        </authorList>
    </citation>
    <scope>NUCLEOTIDE SEQUENCE</scope>
    <source>
        <strain evidence="1">CL356</strain>
    </source>
</reference>
<evidence type="ECO:0000313" key="1">
    <source>
        <dbReference type="EMBL" id="CAG8734135.1"/>
    </source>
</evidence>
<protein>
    <submittedName>
        <fullName evidence="1">15637_t:CDS:1</fullName>
    </submittedName>
</protein>
<feature type="non-terminal residue" evidence="1">
    <location>
        <position position="63"/>
    </location>
</feature>
<dbReference type="Proteomes" id="UP000789525">
    <property type="component" value="Unassembled WGS sequence"/>
</dbReference>
<dbReference type="EMBL" id="CAJVPT010044332">
    <property type="protein sequence ID" value="CAG8734135.1"/>
    <property type="molecule type" value="Genomic_DNA"/>
</dbReference>
<keyword evidence="2" id="KW-1185">Reference proteome</keyword>
<sequence length="63" mass="6823">MKGNPTTTLEYAKILVPVKIMRAGTQVGEALGRSAGALEPFVKPQQIITLTSSATKKRKIKVR</sequence>
<proteinExistence type="predicted"/>
<gene>
    <name evidence="1" type="ORF">ACOLOM_LOCUS11810</name>
</gene>
<evidence type="ECO:0000313" key="2">
    <source>
        <dbReference type="Proteomes" id="UP000789525"/>
    </source>
</evidence>